<dbReference type="VEuPathDB" id="FungiDB:SMAC_02734"/>
<dbReference type="InterPro" id="IPR010730">
    <property type="entry name" value="HET"/>
</dbReference>
<dbReference type="Proteomes" id="UP000433876">
    <property type="component" value="Unassembled WGS sequence"/>
</dbReference>
<accession>A0A8S9A398</accession>
<dbReference type="Pfam" id="PF06985">
    <property type="entry name" value="HET"/>
    <property type="match status" value="1"/>
</dbReference>
<evidence type="ECO:0000313" key="2">
    <source>
        <dbReference type="EMBL" id="KAA8636328.1"/>
    </source>
</evidence>
<protein>
    <recommendedName>
        <fullName evidence="1">Heterokaryon incompatibility domain-containing protein</fullName>
    </recommendedName>
</protein>
<proteinExistence type="predicted"/>
<organism evidence="2 3">
    <name type="scientific">Sordaria macrospora</name>
    <dbReference type="NCBI Taxonomy" id="5147"/>
    <lineage>
        <taxon>Eukaryota</taxon>
        <taxon>Fungi</taxon>
        <taxon>Dikarya</taxon>
        <taxon>Ascomycota</taxon>
        <taxon>Pezizomycotina</taxon>
        <taxon>Sordariomycetes</taxon>
        <taxon>Sordariomycetidae</taxon>
        <taxon>Sordariales</taxon>
        <taxon>Sordariaceae</taxon>
        <taxon>Sordaria</taxon>
    </lineage>
</organism>
<dbReference type="PANTHER" id="PTHR33112">
    <property type="entry name" value="DOMAIN PROTEIN, PUTATIVE-RELATED"/>
    <property type="match status" value="1"/>
</dbReference>
<dbReference type="PANTHER" id="PTHR33112:SF16">
    <property type="entry name" value="HETEROKARYON INCOMPATIBILITY DOMAIN-CONTAINING PROTEIN"/>
    <property type="match status" value="1"/>
</dbReference>
<sequence length="728" mass="81630">MQNSWASLRDATSSLLKGAGTAAQVATYVGRSVKRQLTASSRGLCLVCNNLQPYHHENTRQVAMAATSSAGAQKTITMLTLENISTRDLLDAREPDPTIGLPKRHCRYCRLLCDIFDAFFIDEYMSWITETLNKMPISVGLMVCEGKPLVVNCWGFTYDRHTLFPRVDLELYPDPTAALVSSPTFGNIPTMDPTGHRAETVASDACFEFIRECVAQCCIEHQDCQSQPRDTSFVPTRLLYIGKDNDDLRIRMGIPATENIRWAALSHCWGGGAPFKLLQGNLQALLEKVEISDLPPTFCDGIRVSRELGLQHIWIDSLCIIQDNKMDWEIEASRMGMVYSQAFVVVCGASSPNPQTPFLGPREPEWLPKQFNLQIEDGQSLPIIARQRHLLAAPLEQGLLEPPYTGAWATLKRVGPLYSRGWCFQETFLAQRTIHFAPGAIIFECKTHRRSEDQLPPYPLLRTGTLGEEPPDAEKWRMTVKAYTQRQLTFASDKLPAIAGAASKTPQAQRTKYLAGMWQESLLLDLLWQVMPGATHKALTYPDESGRVVPSWSWASIDRGVTWNPLQKPELLSELVTAHVNVDGQNPYGTVAGGKLTIRGRVKQCFVETSRHKNEQWVYYRNPQKNTTSKKLHFRADGQLMSQVGSSVSSNVPCIRRARGQEWEEDVHGQAIFLCIGRTPWLNYNYVGLVLSWSSSPDFPGCMERIGNITNVPSDWYDGGEWATVNMV</sequence>
<evidence type="ECO:0000259" key="1">
    <source>
        <dbReference type="Pfam" id="PF06985"/>
    </source>
</evidence>
<evidence type="ECO:0000313" key="3">
    <source>
        <dbReference type="Proteomes" id="UP000433876"/>
    </source>
</evidence>
<feature type="domain" description="Heterokaryon incompatibility" evidence="1">
    <location>
        <begin position="262"/>
        <end position="426"/>
    </location>
</feature>
<dbReference type="EMBL" id="NMPR01000004">
    <property type="protein sequence ID" value="KAA8636328.1"/>
    <property type="molecule type" value="Genomic_DNA"/>
</dbReference>
<dbReference type="AlphaFoldDB" id="A0A8S9A398"/>
<reference evidence="2 3" key="1">
    <citation type="submission" date="2017-07" db="EMBL/GenBank/DDBJ databases">
        <title>Genome sequence of the Sordaria macrospora wild type strain R19027.</title>
        <authorList>
            <person name="Nowrousian M."/>
            <person name="Teichert I."/>
            <person name="Kueck U."/>
        </authorList>
    </citation>
    <scope>NUCLEOTIDE SEQUENCE [LARGE SCALE GENOMIC DNA]</scope>
    <source>
        <strain evidence="2 3">R19027</strain>
        <tissue evidence="2">Mycelium</tissue>
    </source>
</reference>
<comment type="caution">
    <text evidence="2">The sequence shown here is derived from an EMBL/GenBank/DDBJ whole genome shotgun (WGS) entry which is preliminary data.</text>
</comment>
<name>A0A8S9A398_SORMA</name>
<gene>
    <name evidence="2" type="ORF">SMACR_02734</name>
</gene>